<dbReference type="OMA" id="AQDRPTR"/>
<feature type="region of interest" description="Disordered" evidence="1">
    <location>
        <begin position="214"/>
        <end position="264"/>
    </location>
</feature>
<organism evidence="2 3">
    <name type="scientific">Marchantia polymorpha</name>
    <name type="common">Common liverwort</name>
    <name type="synonym">Marchantia aquatica</name>
    <dbReference type="NCBI Taxonomy" id="3197"/>
    <lineage>
        <taxon>Eukaryota</taxon>
        <taxon>Viridiplantae</taxon>
        <taxon>Streptophyta</taxon>
        <taxon>Embryophyta</taxon>
        <taxon>Marchantiophyta</taxon>
        <taxon>Marchantiopsida</taxon>
        <taxon>Marchantiidae</taxon>
        <taxon>Marchantiales</taxon>
        <taxon>Marchantiaceae</taxon>
        <taxon>Marchantia</taxon>
    </lineage>
</organism>
<evidence type="ECO:0000313" key="3">
    <source>
        <dbReference type="Proteomes" id="UP000244005"/>
    </source>
</evidence>
<sequence>MVALFGGSPSFSTGKMRGGGGGGEMYRLVSSVASEAMGIGKSSEVLTVLGGKASCRRKFVLNLHLVDEYGSLVSRDLSIVASVAYAHDQSPVVRDEKPFLAEPPLFSTFNGVEFPAQDRPTRMVSGRASFKLAISLLSSKCDNRLFCICFTPQASQSDAAPLCAPCYSKPIRSISRKRTQSAQASPAPPLLLLAGLDAAPSSSARFMLNTTAKAGGSVESDGPKYASPETSNENDAADGPASPGARHHLHGCSRSSSVTSMHYLSPPSAGAMALDDYGGNRRRPTADSGGAAVLVLHESLSGHSKAGNLGNLSASGAADRFGDTDPSGSSSGNMASMSRSPASSSPVMNMNDPNNAVPCSLSLRLSPSDSGSPTSGALTSESSFDNKDPAVRPKSSSLAAGSSRPFSAPSVPVGCTGARPFRPYASVGACKVPMADFQLGTGISLASAPQSAATYSTRQSTASLNEAGHSSAAASTHNLLERVQQLRAVSPGNSGGKGDQILHNFSLGSCNGDDKFPSALTEISLEEEEKSLQYIEVSLQEVSRDVQRRKEELRSKRRRLMEDEARMHSIIFQSSSWIESLSGRFSL</sequence>
<feature type="compositionally biased region" description="Polar residues" evidence="1">
    <location>
        <begin position="253"/>
        <end position="262"/>
    </location>
</feature>
<reference evidence="3" key="1">
    <citation type="journal article" date="2017" name="Cell">
        <title>Insights into land plant evolution garnered from the Marchantia polymorpha genome.</title>
        <authorList>
            <person name="Bowman J.L."/>
            <person name="Kohchi T."/>
            <person name="Yamato K.T."/>
            <person name="Jenkins J."/>
            <person name="Shu S."/>
            <person name="Ishizaki K."/>
            <person name="Yamaoka S."/>
            <person name="Nishihama R."/>
            <person name="Nakamura Y."/>
            <person name="Berger F."/>
            <person name="Adam C."/>
            <person name="Aki S.S."/>
            <person name="Althoff F."/>
            <person name="Araki T."/>
            <person name="Arteaga-Vazquez M.A."/>
            <person name="Balasubrmanian S."/>
            <person name="Barry K."/>
            <person name="Bauer D."/>
            <person name="Boehm C.R."/>
            <person name="Briginshaw L."/>
            <person name="Caballero-Perez J."/>
            <person name="Catarino B."/>
            <person name="Chen F."/>
            <person name="Chiyoda S."/>
            <person name="Chovatia M."/>
            <person name="Davies K.M."/>
            <person name="Delmans M."/>
            <person name="Demura T."/>
            <person name="Dierschke T."/>
            <person name="Dolan L."/>
            <person name="Dorantes-Acosta A.E."/>
            <person name="Eklund D.M."/>
            <person name="Florent S.N."/>
            <person name="Flores-Sandoval E."/>
            <person name="Fujiyama A."/>
            <person name="Fukuzawa H."/>
            <person name="Galik B."/>
            <person name="Grimanelli D."/>
            <person name="Grimwood J."/>
            <person name="Grossniklaus U."/>
            <person name="Hamada T."/>
            <person name="Haseloff J."/>
            <person name="Hetherington A.J."/>
            <person name="Higo A."/>
            <person name="Hirakawa Y."/>
            <person name="Hundley H.N."/>
            <person name="Ikeda Y."/>
            <person name="Inoue K."/>
            <person name="Inoue S.I."/>
            <person name="Ishida S."/>
            <person name="Jia Q."/>
            <person name="Kakita M."/>
            <person name="Kanazawa T."/>
            <person name="Kawai Y."/>
            <person name="Kawashima T."/>
            <person name="Kennedy M."/>
            <person name="Kinose K."/>
            <person name="Kinoshita T."/>
            <person name="Kohara Y."/>
            <person name="Koide E."/>
            <person name="Komatsu K."/>
            <person name="Kopischke S."/>
            <person name="Kubo M."/>
            <person name="Kyozuka J."/>
            <person name="Lagercrantz U."/>
            <person name="Lin S.S."/>
            <person name="Lindquist E."/>
            <person name="Lipzen A.M."/>
            <person name="Lu C.W."/>
            <person name="De Luna E."/>
            <person name="Martienssen R.A."/>
            <person name="Minamino N."/>
            <person name="Mizutani M."/>
            <person name="Mizutani M."/>
            <person name="Mochizuki N."/>
            <person name="Monte I."/>
            <person name="Mosher R."/>
            <person name="Nagasaki H."/>
            <person name="Nakagami H."/>
            <person name="Naramoto S."/>
            <person name="Nishitani K."/>
            <person name="Ohtani M."/>
            <person name="Okamoto T."/>
            <person name="Okumura M."/>
            <person name="Phillips J."/>
            <person name="Pollak B."/>
            <person name="Reinders A."/>
            <person name="Rovekamp M."/>
            <person name="Sano R."/>
            <person name="Sawa S."/>
            <person name="Schmid M.W."/>
            <person name="Shirakawa M."/>
            <person name="Solano R."/>
            <person name="Spunde A."/>
            <person name="Suetsugu N."/>
            <person name="Sugano S."/>
            <person name="Sugiyama A."/>
            <person name="Sun R."/>
            <person name="Suzuki Y."/>
            <person name="Takenaka M."/>
            <person name="Takezawa D."/>
            <person name="Tomogane H."/>
            <person name="Tsuzuki M."/>
            <person name="Ueda T."/>
            <person name="Umeda M."/>
            <person name="Ward J.M."/>
            <person name="Watanabe Y."/>
            <person name="Yazaki K."/>
            <person name="Yokoyama R."/>
            <person name="Yoshitake Y."/>
            <person name="Yotsui I."/>
            <person name="Zachgo S."/>
            <person name="Schmutz J."/>
        </authorList>
    </citation>
    <scope>NUCLEOTIDE SEQUENCE [LARGE SCALE GENOMIC DNA]</scope>
    <source>
        <strain evidence="3">Tak-1</strain>
    </source>
</reference>
<protein>
    <submittedName>
        <fullName evidence="2">Uncharacterized protein</fullName>
    </submittedName>
</protein>
<keyword evidence="3" id="KW-1185">Reference proteome</keyword>
<proteinExistence type="predicted"/>
<feature type="compositionally biased region" description="Polar residues" evidence="1">
    <location>
        <begin position="363"/>
        <end position="383"/>
    </location>
</feature>
<dbReference type="Gramene" id="Mp2g00690.1">
    <property type="protein sequence ID" value="Mp2g00690.1.cds1"/>
    <property type="gene ID" value="Mp2g00690"/>
</dbReference>
<feature type="region of interest" description="Disordered" evidence="1">
    <location>
        <begin position="317"/>
        <end position="413"/>
    </location>
</feature>
<evidence type="ECO:0000313" key="2">
    <source>
        <dbReference type="EMBL" id="PTQ42769.1"/>
    </source>
</evidence>
<dbReference type="EMBL" id="KZ772700">
    <property type="protein sequence ID" value="PTQ42769.1"/>
    <property type="molecule type" value="Genomic_DNA"/>
</dbReference>
<feature type="compositionally biased region" description="Low complexity" evidence="1">
    <location>
        <begin position="327"/>
        <end position="346"/>
    </location>
</feature>
<dbReference type="OrthoDB" id="10263919at2759"/>
<dbReference type="Proteomes" id="UP000244005">
    <property type="component" value="Unassembled WGS sequence"/>
</dbReference>
<accession>A0A2R6X9K9</accession>
<evidence type="ECO:0000256" key="1">
    <source>
        <dbReference type="SAM" id="MobiDB-lite"/>
    </source>
</evidence>
<name>A0A2R6X9K9_MARPO</name>
<dbReference type="AlphaFoldDB" id="A0A2R6X9K9"/>
<gene>
    <name evidence="2" type="ORF">MARPO_0028s0082</name>
</gene>